<feature type="domain" description="RGS" evidence="2">
    <location>
        <begin position="95"/>
        <end position="196"/>
    </location>
</feature>
<dbReference type="InterPro" id="IPR044926">
    <property type="entry name" value="RGS_subdomain_2"/>
</dbReference>
<name>A0AAW2YW23_9EUKA</name>
<dbReference type="Proteomes" id="UP001431209">
    <property type="component" value="Unassembled WGS sequence"/>
</dbReference>
<dbReference type="PANTHER" id="PTHR10845:SF192">
    <property type="entry name" value="DOUBLE HIT, ISOFORM B"/>
    <property type="match status" value="1"/>
</dbReference>
<dbReference type="SUPFAM" id="SSF48097">
    <property type="entry name" value="Regulator of G-protein signaling, RGS"/>
    <property type="match status" value="1"/>
</dbReference>
<gene>
    <name evidence="3" type="ORF">AKO1_011004</name>
</gene>
<dbReference type="AlphaFoldDB" id="A0AAW2YW23"/>
<dbReference type="InterPro" id="IPR036305">
    <property type="entry name" value="RGS_sf"/>
</dbReference>
<feature type="region of interest" description="Disordered" evidence="1">
    <location>
        <begin position="53"/>
        <end position="73"/>
    </location>
</feature>
<protein>
    <submittedName>
        <fullName evidence="3">Regulator of G-protein signaling</fullName>
    </submittedName>
</protein>
<keyword evidence="4" id="KW-1185">Reference proteome</keyword>
<reference evidence="3 4" key="1">
    <citation type="submission" date="2024-03" db="EMBL/GenBank/DDBJ databases">
        <title>The Acrasis kona genome and developmental transcriptomes reveal deep origins of eukaryotic multicellular pathways.</title>
        <authorList>
            <person name="Sheikh S."/>
            <person name="Fu C.-J."/>
            <person name="Brown M.W."/>
            <person name="Baldauf S.L."/>
        </authorList>
    </citation>
    <scope>NUCLEOTIDE SEQUENCE [LARGE SCALE GENOMIC DNA]</scope>
    <source>
        <strain evidence="3 4">ATCC MYA-3509</strain>
    </source>
</reference>
<dbReference type="EMBL" id="JAOPGA020000657">
    <property type="protein sequence ID" value="KAL0480472.1"/>
    <property type="molecule type" value="Genomic_DNA"/>
</dbReference>
<dbReference type="SMART" id="SM00315">
    <property type="entry name" value="RGS"/>
    <property type="match status" value="1"/>
</dbReference>
<evidence type="ECO:0000259" key="2">
    <source>
        <dbReference type="PROSITE" id="PS50132"/>
    </source>
</evidence>
<dbReference type="PANTHER" id="PTHR10845">
    <property type="entry name" value="REGULATOR OF G PROTEIN SIGNALING"/>
    <property type="match status" value="1"/>
</dbReference>
<organism evidence="3 4">
    <name type="scientific">Acrasis kona</name>
    <dbReference type="NCBI Taxonomy" id="1008807"/>
    <lineage>
        <taxon>Eukaryota</taxon>
        <taxon>Discoba</taxon>
        <taxon>Heterolobosea</taxon>
        <taxon>Tetramitia</taxon>
        <taxon>Eutetramitia</taxon>
        <taxon>Acrasidae</taxon>
        <taxon>Acrasis</taxon>
    </lineage>
</organism>
<sequence>MFSLARKPRKCTVPAPDDIKNDLKRFSTRIRRTCSESIFGTLQQVQVQIQQAQDKKTVNKTRRQTSRKSATSDSGLVLRSGDFIYSCDNISALSDLDQIMSSPTLRLRLLEFSKNESSLESILLLMELIELKSEEVAEKKRIKAMYIHDTFIKIGSPHEVNINYDMKHSLNTLIQNKEQFAKTLGNEEFKNLEREVGQDVIDVFFRYMSSLP</sequence>
<dbReference type="PROSITE" id="PS50132">
    <property type="entry name" value="RGS"/>
    <property type="match status" value="1"/>
</dbReference>
<evidence type="ECO:0000313" key="3">
    <source>
        <dbReference type="EMBL" id="KAL0480472.1"/>
    </source>
</evidence>
<dbReference type="Gene3D" id="1.10.167.10">
    <property type="entry name" value="Regulator of G-protein Signalling 4, domain 2"/>
    <property type="match status" value="1"/>
</dbReference>
<evidence type="ECO:0000313" key="4">
    <source>
        <dbReference type="Proteomes" id="UP001431209"/>
    </source>
</evidence>
<proteinExistence type="predicted"/>
<evidence type="ECO:0000256" key="1">
    <source>
        <dbReference type="SAM" id="MobiDB-lite"/>
    </source>
</evidence>
<dbReference type="InterPro" id="IPR016137">
    <property type="entry name" value="RGS"/>
</dbReference>
<dbReference type="Pfam" id="PF00615">
    <property type="entry name" value="RGS"/>
    <property type="match status" value="1"/>
</dbReference>
<comment type="caution">
    <text evidence="3">The sequence shown here is derived from an EMBL/GenBank/DDBJ whole genome shotgun (WGS) entry which is preliminary data.</text>
</comment>
<accession>A0AAW2YW23</accession>